<proteinExistence type="evidence at transcript level"/>
<sequence length="181" mass="19941">MLVRHAQLGRSLDLILDRSWEVHPVTWSQLTWWDPIPGGEALLSHLVCPSPSISSSCISCSRSLSTSASPPTPNWCLNGIGNQGWESANFNFGNRRPPSYIYGTDGSWFYCSSGEGMGDLNLPSPTDSLSSVFLTECAVPDAYQSSQFSGRPEMARAQKACPSFGSDNKEKKYFVDFIYKL</sequence>
<dbReference type="AlphaFoldDB" id="A0A0U2V934"/>
<reference evidence="1" key="1">
    <citation type="journal article" date="2015" name="Sci. Rep.">
        <title>Spliced leader RNA trans-splicing discovered in copepods.</title>
        <authorList>
            <person name="Yang F."/>
            <person name="Xu D."/>
            <person name="Zhuang Y."/>
            <person name="Yi X."/>
            <person name="Huang Y."/>
            <person name="Chen H."/>
            <person name="Lin S."/>
            <person name="Campbell D.A."/>
            <person name="Sturm N.R."/>
            <person name="Liu G."/>
            <person name="Zhang H."/>
        </authorList>
    </citation>
    <scope>NUCLEOTIDE SEQUENCE</scope>
</reference>
<name>A0A0U2V934_9MAXI</name>
<accession>A0A0U2V934</accession>
<organism evidence="1">
    <name type="scientific">Pseudodiaptomus poplesia</name>
    <dbReference type="NCBI Taxonomy" id="213370"/>
    <lineage>
        <taxon>Eukaryota</taxon>
        <taxon>Metazoa</taxon>
        <taxon>Ecdysozoa</taxon>
        <taxon>Arthropoda</taxon>
        <taxon>Crustacea</taxon>
        <taxon>Multicrustacea</taxon>
        <taxon>Hexanauplia</taxon>
        <taxon>Copepoda</taxon>
        <taxon>Calanoida</taxon>
        <taxon>Pseudodiaptomidae</taxon>
        <taxon>Pseudodiaptomus</taxon>
    </lineage>
</organism>
<evidence type="ECO:0000313" key="1">
    <source>
        <dbReference type="EMBL" id="ALS04726.1"/>
    </source>
</evidence>
<protein>
    <submittedName>
        <fullName evidence="1">Uncharacterized protein</fullName>
    </submittedName>
</protein>
<dbReference type="EMBL" id="KT754892">
    <property type="protein sequence ID" value="ALS04726.1"/>
    <property type="molecule type" value="mRNA"/>
</dbReference>